<dbReference type="Proteomes" id="UP000027730">
    <property type="component" value="Unassembled WGS sequence"/>
</dbReference>
<gene>
    <name evidence="1" type="ORF">M436DRAFT_84846</name>
</gene>
<name>A0A074WFB9_9PEZI</name>
<sequence length="257" mass="29294">MPSSSAHRPDPAKFSYISKWIAKLSHDDLQQLLADAAVRHKDVFAALETKSEEAELTQRKDKFRIEMRLMNSYDSDRLLEDTTRSTSIRAPATEQAVVLDNGDEEEEDEDIKFGDYAIEVNRILEDKWAHLSSPEQFNKVNAATDDIMAIVDGIISSVGHNNDYTPKAASLLNLFVVAEALTESSTMLADHVRNEIMNRGFYEKVLGTVHSLDLLQTIRFLQDEVCSGYSGRDFRRFFHLAIELPDHFQDEIHYTRP</sequence>
<dbReference type="HOGENOM" id="CLU_1081770_0_0_1"/>
<proteinExistence type="predicted"/>
<evidence type="ECO:0000313" key="2">
    <source>
        <dbReference type="Proteomes" id="UP000027730"/>
    </source>
</evidence>
<keyword evidence="2" id="KW-1185">Reference proteome</keyword>
<protein>
    <submittedName>
        <fullName evidence="1">Uncharacterized protein</fullName>
    </submittedName>
</protein>
<accession>A0A074WFB9</accession>
<evidence type="ECO:0000313" key="1">
    <source>
        <dbReference type="EMBL" id="KEQ70254.1"/>
    </source>
</evidence>
<reference evidence="1 2" key="1">
    <citation type="journal article" date="2014" name="BMC Genomics">
        <title>Genome sequencing of four Aureobasidium pullulans varieties: biotechnological potential, stress tolerance, and description of new species.</title>
        <authorList>
            <person name="Gostin Ar C."/>
            <person name="Ohm R.A."/>
            <person name="Kogej T."/>
            <person name="Sonjak S."/>
            <person name="Turk M."/>
            <person name="Zajc J."/>
            <person name="Zalar P."/>
            <person name="Grube M."/>
            <person name="Sun H."/>
            <person name="Han J."/>
            <person name="Sharma A."/>
            <person name="Chiniquy J."/>
            <person name="Ngan C.Y."/>
            <person name="Lipzen A."/>
            <person name="Barry K."/>
            <person name="Grigoriev I.V."/>
            <person name="Gunde-Cimerman N."/>
        </authorList>
    </citation>
    <scope>NUCLEOTIDE SEQUENCE [LARGE SCALE GENOMIC DNA]</scope>
    <source>
        <strain evidence="1 2">CBS 147.97</strain>
    </source>
</reference>
<dbReference type="OrthoDB" id="10669455at2759"/>
<dbReference type="EMBL" id="KL584718">
    <property type="protein sequence ID" value="KEQ70254.1"/>
    <property type="molecule type" value="Genomic_DNA"/>
</dbReference>
<organism evidence="1 2">
    <name type="scientific">Aureobasidium namibiae CBS 147.97</name>
    <dbReference type="NCBI Taxonomy" id="1043004"/>
    <lineage>
        <taxon>Eukaryota</taxon>
        <taxon>Fungi</taxon>
        <taxon>Dikarya</taxon>
        <taxon>Ascomycota</taxon>
        <taxon>Pezizomycotina</taxon>
        <taxon>Dothideomycetes</taxon>
        <taxon>Dothideomycetidae</taxon>
        <taxon>Dothideales</taxon>
        <taxon>Saccotheciaceae</taxon>
        <taxon>Aureobasidium</taxon>
    </lineage>
</organism>
<dbReference type="RefSeq" id="XP_013424470.1">
    <property type="nucleotide sequence ID" value="XM_013569016.1"/>
</dbReference>
<dbReference type="AlphaFoldDB" id="A0A074WFB9"/>
<dbReference type="GeneID" id="25417425"/>